<name>A0A935N1S7_9RHOO</name>
<dbReference type="Proteomes" id="UP000739411">
    <property type="component" value="Unassembled WGS sequence"/>
</dbReference>
<comment type="caution">
    <text evidence="5">The sequence shown here is derived from an EMBL/GenBank/DDBJ whole genome shotgun (WGS) entry which is preliminary data.</text>
</comment>
<evidence type="ECO:0000259" key="4">
    <source>
        <dbReference type="SMART" id="SM00563"/>
    </source>
</evidence>
<dbReference type="PANTHER" id="PTHR10434">
    <property type="entry name" value="1-ACYL-SN-GLYCEROL-3-PHOSPHATE ACYLTRANSFERASE"/>
    <property type="match status" value="1"/>
</dbReference>
<keyword evidence="3 5" id="KW-0012">Acyltransferase</keyword>
<accession>A0A935N1S7</accession>
<reference evidence="5 6" key="1">
    <citation type="submission" date="2020-10" db="EMBL/GenBank/DDBJ databases">
        <title>Connecting structure to function with the recovery of over 1000 high-quality activated sludge metagenome-assembled genomes encoding full-length rRNA genes using long-read sequencing.</title>
        <authorList>
            <person name="Singleton C.M."/>
            <person name="Petriglieri F."/>
            <person name="Kristensen J.M."/>
            <person name="Kirkegaard R.H."/>
            <person name="Michaelsen T.Y."/>
            <person name="Andersen M.H."/>
            <person name="Karst S.M."/>
            <person name="Dueholm M.S."/>
            <person name="Nielsen P.H."/>
            <person name="Albertsen M."/>
        </authorList>
    </citation>
    <scope>NUCLEOTIDE SEQUENCE [LARGE SCALE GENOMIC DNA]</scope>
    <source>
        <strain evidence="5">EsbW_18-Q3-R4-48_BATAC.463</strain>
    </source>
</reference>
<evidence type="ECO:0000256" key="2">
    <source>
        <dbReference type="ARBA" id="ARBA00022679"/>
    </source>
</evidence>
<feature type="domain" description="Phospholipid/glycerol acyltransferase" evidence="4">
    <location>
        <begin position="28"/>
        <end position="140"/>
    </location>
</feature>
<evidence type="ECO:0000313" key="5">
    <source>
        <dbReference type="EMBL" id="MBK7414110.1"/>
    </source>
</evidence>
<dbReference type="SUPFAM" id="SSF69593">
    <property type="entry name" value="Glycerol-3-phosphate (1)-acyltransferase"/>
    <property type="match status" value="1"/>
</dbReference>
<protein>
    <submittedName>
        <fullName evidence="5">1-acyl-sn-glycerol-3-phosphate acyltransferase</fullName>
    </submittedName>
</protein>
<dbReference type="AlphaFoldDB" id="A0A935N1S7"/>
<dbReference type="SMART" id="SM00563">
    <property type="entry name" value="PlsC"/>
    <property type="match status" value="1"/>
</dbReference>
<evidence type="ECO:0000256" key="1">
    <source>
        <dbReference type="ARBA" id="ARBA00005189"/>
    </source>
</evidence>
<proteinExistence type="predicted"/>
<evidence type="ECO:0000256" key="3">
    <source>
        <dbReference type="ARBA" id="ARBA00023315"/>
    </source>
</evidence>
<dbReference type="PANTHER" id="PTHR10434:SF9">
    <property type="entry name" value="PHOSPHOLIPID_GLYCEROL ACYLTRANSFERASE DOMAIN-CONTAINING PROTEIN"/>
    <property type="match status" value="1"/>
</dbReference>
<sequence length="185" mass="20791">MLKHISRTLLRLLGWKLLEPAKRPDKAVVIAYPHTSNWDFLYTMLGKNTLGLGAHWVAKDTLFRWPMGAIMRAMGGIPVNRRERTGFVEQMAAEFATRQHFMLAVAPEGTRSLTPGWKTGFYRIALAAKVPVALACIDYAKREVGVLCYLDLSGDMANDIARIAEIYAGRQGYRPELASPIRWIS</sequence>
<keyword evidence="2" id="KW-0808">Transferase</keyword>
<dbReference type="InterPro" id="IPR002123">
    <property type="entry name" value="Plipid/glycerol_acylTrfase"/>
</dbReference>
<dbReference type="EMBL" id="JADJMS010000006">
    <property type="protein sequence ID" value="MBK7414110.1"/>
    <property type="molecule type" value="Genomic_DNA"/>
</dbReference>
<gene>
    <name evidence="5" type="ORF">IPJ38_02300</name>
</gene>
<evidence type="ECO:0000313" key="6">
    <source>
        <dbReference type="Proteomes" id="UP000739411"/>
    </source>
</evidence>
<dbReference type="GO" id="GO:0003841">
    <property type="term" value="F:1-acylglycerol-3-phosphate O-acyltransferase activity"/>
    <property type="evidence" value="ECO:0007669"/>
    <property type="project" value="TreeGrafter"/>
</dbReference>
<dbReference type="Pfam" id="PF01553">
    <property type="entry name" value="Acyltransferase"/>
    <property type="match status" value="1"/>
</dbReference>
<dbReference type="GO" id="GO:0006654">
    <property type="term" value="P:phosphatidic acid biosynthetic process"/>
    <property type="evidence" value="ECO:0007669"/>
    <property type="project" value="TreeGrafter"/>
</dbReference>
<organism evidence="5 6">
    <name type="scientific">Candidatus Dechloromonas phosphorivorans</name>
    <dbReference type="NCBI Taxonomy" id="2899244"/>
    <lineage>
        <taxon>Bacteria</taxon>
        <taxon>Pseudomonadati</taxon>
        <taxon>Pseudomonadota</taxon>
        <taxon>Betaproteobacteria</taxon>
        <taxon>Rhodocyclales</taxon>
        <taxon>Azonexaceae</taxon>
        <taxon>Dechloromonas</taxon>
    </lineage>
</organism>
<comment type="pathway">
    <text evidence="1">Lipid metabolism.</text>
</comment>